<accession>A0A7C3RCK0</accession>
<evidence type="ECO:0000256" key="1">
    <source>
        <dbReference type="ARBA" id="ARBA00007097"/>
    </source>
</evidence>
<evidence type="ECO:0000256" key="2">
    <source>
        <dbReference type="ARBA" id="ARBA00022485"/>
    </source>
</evidence>
<reference evidence="8" key="1">
    <citation type="journal article" date="2020" name="mSystems">
        <title>Genome- and Community-Level Interaction Insights into Carbon Utilization and Element Cycling Functions of Hydrothermarchaeota in Hydrothermal Sediment.</title>
        <authorList>
            <person name="Zhou Z."/>
            <person name="Liu Y."/>
            <person name="Xu W."/>
            <person name="Pan J."/>
            <person name="Luo Z.H."/>
            <person name="Li M."/>
        </authorList>
    </citation>
    <scope>NUCLEOTIDE SEQUENCE [LARGE SCALE GENOMIC DNA]</scope>
    <source>
        <strain evidence="8">SpSt-87</strain>
    </source>
</reference>
<protein>
    <submittedName>
        <fullName evidence="8">(Fe-S)-binding protein</fullName>
    </submittedName>
</protein>
<evidence type="ECO:0000256" key="5">
    <source>
        <dbReference type="ARBA" id="ARBA00023004"/>
    </source>
</evidence>
<dbReference type="GO" id="GO:0051539">
    <property type="term" value="F:4 iron, 4 sulfur cluster binding"/>
    <property type="evidence" value="ECO:0007669"/>
    <property type="project" value="UniProtKB-KW"/>
</dbReference>
<dbReference type="InterPro" id="IPR009051">
    <property type="entry name" value="Helical_ferredxn"/>
</dbReference>
<sequence length="368" mass="41936">MNLREIAIKCSKCGYCLTCPTYRIEGWETVSPRGKLQLTLKYLDGDAEIDQRVVKDIFKCSVCGLCQEACPVDLPLIDFWEELRMELFKKGLAPLSVHRKLREITFRNYNPYSGDQERRGDWADFEIKPAKTLYFAGCTASFKLQNLAKSTASVLNKLGIDFTIAGKNEYCCGSPFLRTGQKDIVERLFEKNFLYWQKAGIERIITSCPGCYRTISLDYPKIAEEKGYEFDIEVIHTVSILDKMGVFEKTEKIAKATYHDPCHLGRHMGIYEEPRNVIKKLGIDFVEMERNRQQALCCGAGGGLRSQFPEISFEIGKQRVLEAMETGAEYLITCCPFCEYHLSKSAEKLGNRIKVVDLVEIAEKLISP</sequence>
<dbReference type="InterPro" id="IPR051460">
    <property type="entry name" value="HdrC_iron-sulfur_subunit"/>
</dbReference>
<dbReference type="PANTHER" id="PTHR43255:SF1">
    <property type="entry name" value="IRON-SULFUR-BINDING OXIDOREDUCTASE FADF-RELATED"/>
    <property type="match status" value="1"/>
</dbReference>
<dbReference type="SUPFAM" id="SSF46548">
    <property type="entry name" value="alpha-helical ferredoxin"/>
    <property type="match status" value="1"/>
</dbReference>
<evidence type="ECO:0000313" key="8">
    <source>
        <dbReference type="EMBL" id="HFW31588.1"/>
    </source>
</evidence>
<dbReference type="Pfam" id="PF13183">
    <property type="entry name" value="Fer4_8"/>
    <property type="match status" value="1"/>
</dbReference>
<feature type="domain" description="4Fe-4S ferredoxin-type" evidence="7">
    <location>
        <begin position="51"/>
        <end position="82"/>
    </location>
</feature>
<proteinExistence type="inferred from homology"/>
<keyword evidence="3" id="KW-0479">Metal-binding</keyword>
<keyword evidence="2" id="KW-0004">4Fe-4S</keyword>
<keyword evidence="6" id="KW-0411">Iron-sulfur</keyword>
<evidence type="ECO:0000256" key="4">
    <source>
        <dbReference type="ARBA" id="ARBA00023002"/>
    </source>
</evidence>
<name>A0A7C3RCK0_ARCFL</name>
<dbReference type="AlphaFoldDB" id="A0A7C3RCK0"/>
<dbReference type="PROSITE" id="PS51379">
    <property type="entry name" value="4FE4S_FER_2"/>
    <property type="match status" value="1"/>
</dbReference>
<comment type="similarity">
    <text evidence="1">Belongs to the HdrC family.</text>
</comment>
<dbReference type="GO" id="GO:0016491">
    <property type="term" value="F:oxidoreductase activity"/>
    <property type="evidence" value="ECO:0007669"/>
    <property type="project" value="UniProtKB-KW"/>
</dbReference>
<dbReference type="GO" id="GO:0046872">
    <property type="term" value="F:metal ion binding"/>
    <property type="evidence" value="ECO:0007669"/>
    <property type="project" value="UniProtKB-KW"/>
</dbReference>
<keyword evidence="5" id="KW-0408">Iron</keyword>
<dbReference type="Pfam" id="PF02754">
    <property type="entry name" value="CCG"/>
    <property type="match status" value="2"/>
</dbReference>
<evidence type="ECO:0000256" key="6">
    <source>
        <dbReference type="ARBA" id="ARBA00023014"/>
    </source>
</evidence>
<organism evidence="8">
    <name type="scientific">Archaeoglobus fulgidus</name>
    <dbReference type="NCBI Taxonomy" id="2234"/>
    <lineage>
        <taxon>Archaea</taxon>
        <taxon>Methanobacteriati</taxon>
        <taxon>Methanobacteriota</taxon>
        <taxon>Archaeoglobi</taxon>
        <taxon>Archaeoglobales</taxon>
        <taxon>Archaeoglobaceae</taxon>
        <taxon>Archaeoglobus</taxon>
    </lineage>
</organism>
<evidence type="ECO:0000259" key="7">
    <source>
        <dbReference type="PROSITE" id="PS51379"/>
    </source>
</evidence>
<dbReference type="PROSITE" id="PS00198">
    <property type="entry name" value="4FE4S_FER_1"/>
    <property type="match status" value="1"/>
</dbReference>
<evidence type="ECO:0000256" key="3">
    <source>
        <dbReference type="ARBA" id="ARBA00022723"/>
    </source>
</evidence>
<dbReference type="InterPro" id="IPR017896">
    <property type="entry name" value="4Fe4S_Fe-S-bd"/>
</dbReference>
<dbReference type="GO" id="GO:0005886">
    <property type="term" value="C:plasma membrane"/>
    <property type="evidence" value="ECO:0007669"/>
    <property type="project" value="TreeGrafter"/>
</dbReference>
<dbReference type="InterPro" id="IPR004017">
    <property type="entry name" value="Cys_rich_dom"/>
</dbReference>
<comment type="caution">
    <text evidence="8">The sequence shown here is derived from an EMBL/GenBank/DDBJ whole genome shotgun (WGS) entry which is preliminary data.</text>
</comment>
<keyword evidence="4" id="KW-0560">Oxidoreductase</keyword>
<gene>
    <name evidence="8" type="ORF">ENW66_01350</name>
</gene>
<dbReference type="Gene3D" id="1.10.1060.10">
    <property type="entry name" value="Alpha-helical ferredoxin"/>
    <property type="match status" value="1"/>
</dbReference>
<dbReference type="PANTHER" id="PTHR43255">
    <property type="entry name" value="IRON-SULFUR-BINDING OXIDOREDUCTASE FADF-RELATED-RELATED"/>
    <property type="match status" value="1"/>
</dbReference>
<dbReference type="EMBL" id="DTLB01000006">
    <property type="protein sequence ID" value="HFW31588.1"/>
    <property type="molecule type" value="Genomic_DNA"/>
</dbReference>
<dbReference type="InterPro" id="IPR017900">
    <property type="entry name" value="4Fe4S_Fe_S_CS"/>
</dbReference>